<dbReference type="Proteomes" id="UP000027586">
    <property type="component" value="Unassembled WGS sequence"/>
</dbReference>
<dbReference type="STRING" id="1263082.A0A068S144"/>
<feature type="domain" description="RRM" evidence="5">
    <location>
        <begin position="59"/>
        <end position="137"/>
    </location>
</feature>
<keyword evidence="1" id="KW-0677">Repeat</keyword>
<dbReference type="SMART" id="SM00360">
    <property type="entry name" value="RRM"/>
    <property type="match status" value="2"/>
</dbReference>
<comment type="caution">
    <text evidence="6">The sequence shown here is derived from an EMBL/GenBank/DDBJ whole genome shotgun (WGS) entry which is preliminary data.</text>
</comment>
<feature type="region of interest" description="Disordered" evidence="4">
    <location>
        <begin position="1"/>
        <end position="61"/>
    </location>
</feature>
<dbReference type="EMBL" id="CBTN010000032">
    <property type="protein sequence ID" value="CDH55730.1"/>
    <property type="molecule type" value="Genomic_DNA"/>
</dbReference>
<dbReference type="InterPro" id="IPR035979">
    <property type="entry name" value="RBD_domain_sf"/>
</dbReference>
<dbReference type="PANTHER" id="PTHR23236:SF119">
    <property type="entry name" value="NUCLEAR RNA-BINDING PROTEIN SART-3"/>
    <property type="match status" value="1"/>
</dbReference>
<name>A0A068S144_9FUNG</name>
<dbReference type="InterPro" id="IPR012677">
    <property type="entry name" value="Nucleotide-bd_a/b_plait_sf"/>
</dbReference>
<dbReference type="InterPro" id="IPR000504">
    <property type="entry name" value="RRM_dom"/>
</dbReference>
<gene>
    <name evidence="6" type="ORF">LCOR_06846.1</name>
</gene>
<evidence type="ECO:0000256" key="4">
    <source>
        <dbReference type="SAM" id="MobiDB-lite"/>
    </source>
</evidence>
<evidence type="ECO:0000256" key="2">
    <source>
        <dbReference type="ARBA" id="ARBA00022884"/>
    </source>
</evidence>
<evidence type="ECO:0000259" key="5">
    <source>
        <dbReference type="PROSITE" id="PS50102"/>
    </source>
</evidence>
<accession>A0A068S144</accession>
<dbReference type="PANTHER" id="PTHR23236">
    <property type="entry name" value="EUKARYOTIC TRANSLATION INITIATION FACTOR 4B/4H"/>
    <property type="match status" value="1"/>
</dbReference>
<dbReference type="AlphaFoldDB" id="A0A068S144"/>
<reference evidence="6" key="1">
    <citation type="submission" date="2013-08" db="EMBL/GenBank/DDBJ databases">
        <title>Gene expansion shapes genome architecture in the human pathogen Lichtheimia corymbifera: an evolutionary genomics analysis in the ancient terrestrial Mucorales (Mucoromycotina).</title>
        <authorList>
            <person name="Schwartze V.U."/>
            <person name="Winter S."/>
            <person name="Shelest E."/>
            <person name="Marcet-Houben M."/>
            <person name="Horn F."/>
            <person name="Wehner S."/>
            <person name="Hoffmann K."/>
            <person name="Riege K."/>
            <person name="Sammeth M."/>
            <person name="Nowrousian M."/>
            <person name="Valiante V."/>
            <person name="Linde J."/>
            <person name="Jacobsen I.D."/>
            <person name="Marz M."/>
            <person name="Brakhage A.A."/>
            <person name="Gabaldon T."/>
            <person name="Bocker S."/>
            <person name="Voigt K."/>
        </authorList>
    </citation>
    <scope>NUCLEOTIDE SEQUENCE [LARGE SCALE GENOMIC DNA]</scope>
    <source>
        <strain evidence="6">FSU 9682</strain>
    </source>
</reference>
<dbReference type="SUPFAM" id="SSF54928">
    <property type="entry name" value="RNA-binding domain, RBD"/>
    <property type="match status" value="1"/>
</dbReference>
<feature type="compositionally biased region" description="Basic residues" evidence="4">
    <location>
        <begin position="231"/>
        <end position="242"/>
    </location>
</feature>
<proteinExistence type="predicted"/>
<protein>
    <recommendedName>
        <fullName evidence="5">RRM domain-containing protein</fullName>
    </recommendedName>
</protein>
<feature type="compositionally biased region" description="Basic and acidic residues" evidence="4">
    <location>
        <begin position="40"/>
        <end position="50"/>
    </location>
</feature>
<sequence length="249" mass="28506">MPASKKTEKKKVIDIEQHESSSDESDSEQQQQQQKQPLKRKAEEEPEQQHMSKKATTGNSLFVGQLNKKATRQEIHDFFSQAGTVVDVRMKKTMKNRENNPGYCHVEMSSPAEKEAALQLHGTDFQGFKLNLDDASNFKPKGRRNDKLSAPSNTLFVANLPFEADRDYVKYVFEKFGDIERVSRIMAKGYDTGIAYVEFKDMKNAVTALQSMQGESVKGRPIRLDYAEKRKNNKPHPLKKKNFVKEQMS</sequence>
<evidence type="ECO:0000313" key="7">
    <source>
        <dbReference type="Proteomes" id="UP000027586"/>
    </source>
</evidence>
<dbReference type="Gene3D" id="3.30.70.330">
    <property type="match status" value="2"/>
</dbReference>
<dbReference type="VEuPathDB" id="FungiDB:LCOR_06846.1"/>
<evidence type="ECO:0000313" key="6">
    <source>
        <dbReference type="EMBL" id="CDH55730.1"/>
    </source>
</evidence>
<keyword evidence="7" id="KW-1185">Reference proteome</keyword>
<dbReference type="CDD" id="cd00590">
    <property type="entry name" value="RRM_SF"/>
    <property type="match status" value="1"/>
</dbReference>
<feature type="region of interest" description="Disordered" evidence="4">
    <location>
        <begin position="226"/>
        <end position="249"/>
    </location>
</feature>
<feature type="compositionally biased region" description="Basic and acidic residues" evidence="4">
    <location>
        <begin position="10"/>
        <end position="21"/>
    </location>
</feature>
<evidence type="ECO:0000256" key="1">
    <source>
        <dbReference type="ARBA" id="ARBA00022737"/>
    </source>
</evidence>
<evidence type="ECO:0000256" key="3">
    <source>
        <dbReference type="PROSITE-ProRule" id="PRU00176"/>
    </source>
</evidence>
<organism evidence="6 7">
    <name type="scientific">Lichtheimia corymbifera JMRC:FSU:9682</name>
    <dbReference type="NCBI Taxonomy" id="1263082"/>
    <lineage>
        <taxon>Eukaryota</taxon>
        <taxon>Fungi</taxon>
        <taxon>Fungi incertae sedis</taxon>
        <taxon>Mucoromycota</taxon>
        <taxon>Mucoromycotina</taxon>
        <taxon>Mucoromycetes</taxon>
        <taxon>Mucorales</taxon>
        <taxon>Lichtheimiaceae</taxon>
        <taxon>Lichtheimia</taxon>
    </lineage>
</organism>
<feature type="domain" description="RRM" evidence="5">
    <location>
        <begin position="153"/>
        <end position="229"/>
    </location>
</feature>
<dbReference type="Pfam" id="PF00076">
    <property type="entry name" value="RRM_1"/>
    <property type="match status" value="2"/>
</dbReference>
<dbReference type="OrthoDB" id="439808at2759"/>
<keyword evidence="2 3" id="KW-0694">RNA-binding</keyword>
<dbReference type="PROSITE" id="PS50102">
    <property type="entry name" value="RRM"/>
    <property type="match status" value="2"/>
</dbReference>
<dbReference type="GO" id="GO:0003723">
    <property type="term" value="F:RNA binding"/>
    <property type="evidence" value="ECO:0007669"/>
    <property type="project" value="UniProtKB-UniRule"/>
</dbReference>